<evidence type="ECO:0000259" key="3">
    <source>
        <dbReference type="PROSITE" id="PS50943"/>
    </source>
</evidence>
<evidence type="ECO:0000313" key="5">
    <source>
        <dbReference type="Proteomes" id="UP001522905"/>
    </source>
</evidence>
<protein>
    <submittedName>
        <fullName evidence="4">Helix-turn-helix transcriptional regulator</fullName>
    </submittedName>
</protein>
<dbReference type="PANTHER" id="PTHR46558">
    <property type="entry name" value="TRACRIPTIONAL REGULATORY PROTEIN-RELATED-RELATED"/>
    <property type="match status" value="1"/>
</dbReference>
<evidence type="ECO:0000256" key="1">
    <source>
        <dbReference type="ARBA" id="ARBA00023125"/>
    </source>
</evidence>
<keyword evidence="2" id="KW-0812">Transmembrane</keyword>
<organism evidence="4 5">
    <name type="scientific">Apilactobacillus xinyiensis</name>
    <dbReference type="NCBI Taxonomy" id="2841032"/>
    <lineage>
        <taxon>Bacteria</taxon>
        <taxon>Bacillati</taxon>
        <taxon>Bacillota</taxon>
        <taxon>Bacilli</taxon>
        <taxon>Lactobacillales</taxon>
        <taxon>Lactobacillaceae</taxon>
        <taxon>Apilactobacillus</taxon>
    </lineage>
</organism>
<keyword evidence="2" id="KW-0472">Membrane</keyword>
<dbReference type="PROSITE" id="PS50943">
    <property type="entry name" value="HTH_CROC1"/>
    <property type="match status" value="1"/>
</dbReference>
<dbReference type="RefSeq" id="WP_248601935.1">
    <property type="nucleotide sequence ID" value="NZ_JAJIAO010000012.1"/>
</dbReference>
<proteinExistence type="predicted"/>
<name>A0ABT0I3B8_9LACO</name>
<feature type="transmembrane region" description="Helical" evidence="2">
    <location>
        <begin position="80"/>
        <end position="97"/>
    </location>
</feature>
<comment type="caution">
    <text evidence="4">The sequence shown here is derived from an EMBL/GenBank/DDBJ whole genome shotgun (WGS) entry which is preliminary data.</text>
</comment>
<dbReference type="Pfam" id="PF01381">
    <property type="entry name" value="HTH_3"/>
    <property type="match status" value="1"/>
</dbReference>
<dbReference type="Gene3D" id="1.10.260.40">
    <property type="entry name" value="lambda repressor-like DNA-binding domains"/>
    <property type="match status" value="1"/>
</dbReference>
<reference evidence="4 5" key="1">
    <citation type="submission" date="2021-11" db="EMBL/GenBank/DDBJ databases">
        <title>Comparative genomics of bee honey and flower isolates.</title>
        <authorList>
            <person name="Bechtner J.D."/>
            <person name="Gallus M.K."/>
            <person name="Ehrmann M."/>
        </authorList>
    </citation>
    <scope>NUCLEOTIDE SEQUENCE [LARGE SCALE GENOMIC DNA]</scope>
    <source>
        <strain evidence="4 5">M161</strain>
    </source>
</reference>
<feature type="domain" description="HTH cro/C1-type" evidence="3">
    <location>
        <begin position="7"/>
        <end position="61"/>
    </location>
</feature>
<keyword evidence="5" id="KW-1185">Reference proteome</keyword>
<dbReference type="Proteomes" id="UP001522905">
    <property type="component" value="Unassembled WGS sequence"/>
</dbReference>
<dbReference type="PANTHER" id="PTHR46558:SF4">
    <property type="entry name" value="DNA-BIDING PHAGE PROTEIN"/>
    <property type="match status" value="1"/>
</dbReference>
<gene>
    <name evidence="4" type="ORF">LNP07_06765</name>
</gene>
<evidence type="ECO:0000313" key="4">
    <source>
        <dbReference type="EMBL" id="MCK8625216.1"/>
    </source>
</evidence>
<accession>A0ABT0I3B8</accession>
<dbReference type="CDD" id="cd00093">
    <property type="entry name" value="HTH_XRE"/>
    <property type="match status" value="1"/>
</dbReference>
<dbReference type="EMBL" id="JAJIAO010000012">
    <property type="protein sequence ID" value="MCK8625216.1"/>
    <property type="molecule type" value="Genomic_DNA"/>
</dbReference>
<keyword evidence="1" id="KW-0238">DNA-binding</keyword>
<sequence>MEFNKKIIYLRNKSNITQSQFAEILKVSRSTVSGWETGRNVPDIEMIVSICDFFNVSLDYMLRGDNKLIKKIGMSKKIKTFLIIFIFVLIFISLYFANKSYENNLNVINPNNLKIEKIEKKSVYLEKEHKTDYKYFLYVKLNSKFSTWDKYRLGFSVYPVIYYGKGIDKNFVFVSLYSRNSINIFSNIKNNKIVQKFEIPAGNNKGKNIALSGQNYDHSKDVRKTILSSKDNK</sequence>
<evidence type="ECO:0000256" key="2">
    <source>
        <dbReference type="SAM" id="Phobius"/>
    </source>
</evidence>
<dbReference type="SMART" id="SM00530">
    <property type="entry name" value="HTH_XRE"/>
    <property type="match status" value="1"/>
</dbReference>
<dbReference type="SUPFAM" id="SSF47413">
    <property type="entry name" value="lambda repressor-like DNA-binding domains"/>
    <property type="match status" value="1"/>
</dbReference>
<dbReference type="InterPro" id="IPR001387">
    <property type="entry name" value="Cro/C1-type_HTH"/>
</dbReference>
<dbReference type="InterPro" id="IPR010982">
    <property type="entry name" value="Lambda_DNA-bd_dom_sf"/>
</dbReference>
<keyword evidence="2" id="KW-1133">Transmembrane helix</keyword>